<evidence type="ECO:0000313" key="3">
    <source>
        <dbReference type="EMBL" id="NWH06904.1"/>
    </source>
</evidence>
<dbReference type="PANTHER" id="PTHR23150:SF19">
    <property type="entry name" value="FORMYLGLYCINE-GENERATING ENZYME"/>
    <property type="match status" value="1"/>
</dbReference>
<evidence type="ECO:0000259" key="2">
    <source>
        <dbReference type="PROSITE" id="PS50208"/>
    </source>
</evidence>
<dbReference type="SUPFAM" id="SSF56436">
    <property type="entry name" value="C-type lectin-like"/>
    <property type="match status" value="1"/>
</dbReference>
<dbReference type="RefSeq" id="WP_218576811.1">
    <property type="nucleotide sequence ID" value="NZ_JACADJ010000137.1"/>
</dbReference>
<feature type="compositionally biased region" description="Polar residues" evidence="1">
    <location>
        <begin position="329"/>
        <end position="342"/>
    </location>
</feature>
<feature type="domain" description="Caspase family p20" evidence="2">
    <location>
        <begin position="11"/>
        <end position="89"/>
    </location>
</feature>
<proteinExistence type="predicted"/>
<dbReference type="Gene3D" id="3.40.50.1460">
    <property type="match status" value="1"/>
</dbReference>
<dbReference type="InterPro" id="IPR005532">
    <property type="entry name" value="SUMF_dom"/>
</dbReference>
<evidence type="ECO:0000256" key="1">
    <source>
        <dbReference type="SAM" id="MobiDB-lite"/>
    </source>
</evidence>
<feature type="compositionally biased region" description="Polar residues" evidence="1">
    <location>
        <begin position="260"/>
        <end position="274"/>
    </location>
</feature>
<organism evidence="3 4">
    <name type="scientific">Desulfobacter latus</name>
    <dbReference type="NCBI Taxonomy" id="2292"/>
    <lineage>
        <taxon>Bacteria</taxon>
        <taxon>Pseudomonadati</taxon>
        <taxon>Thermodesulfobacteriota</taxon>
        <taxon>Desulfobacteria</taxon>
        <taxon>Desulfobacterales</taxon>
        <taxon>Desulfobacteraceae</taxon>
        <taxon>Desulfobacter</taxon>
    </lineage>
</organism>
<gene>
    <name evidence="3" type="ORF">HXW94_18300</name>
</gene>
<reference evidence="3 4" key="1">
    <citation type="submission" date="2020-06" db="EMBL/GenBank/DDBJ databases">
        <title>High-quality draft genome of sulfate reducer Desulfobacter latus type strain AcrS2 isolated from marine sediment.</title>
        <authorList>
            <person name="Hoppe M."/>
            <person name="Larsen C.K."/>
            <person name="Marshall I.P.G."/>
            <person name="Schramm A."/>
            <person name="Marietou A.G."/>
        </authorList>
    </citation>
    <scope>NUCLEOTIDE SEQUENCE [LARGE SCALE GENOMIC DNA]</scope>
    <source>
        <strain evidence="3 4">AcRS2</strain>
    </source>
</reference>
<feature type="region of interest" description="Disordered" evidence="1">
    <location>
        <begin position="260"/>
        <end position="280"/>
    </location>
</feature>
<dbReference type="GO" id="GO:0120147">
    <property type="term" value="F:formylglycine-generating oxidase activity"/>
    <property type="evidence" value="ECO:0007669"/>
    <property type="project" value="TreeGrafter"/>
</dbReference>
<dbReference type="PROSITE" id="PS00018">
    <property type="entry name" value="EF_HAND_1"/>
    <property type="match status" value="1"/>
</dbReference>
<dbReference type="EMBL" id="JACADJ010000137">
    <property type="protein sequence ID" value="NWH06904.1"/>
    <property type="molecule type" value="Genomic_DNA"/>
</dbReference>
<dbReference type="InterPro" id="IPR018247">
    <property type="entry name" value="EF_Hand_1_Ca_BS"/>
</dbReference>
<dbReference type="InterPro" id="IPR011600">
    <property type="entry name" value="Pept_C14_caspase"/>
</dbReference>
<dbReference type="InterPro" id="IPR051043">
    <property type="entry name" value="Sulfatase_Mod_Factor_Kinase"/>
</dbReference>
<dbReference type="SUPFAM" id="SSF52129">
    <property type="entry name" value="Caspase-like"/>
    <property type="match status" value="1"/>
</dbReference>
<keyword evidence="4" id="KW-1185">Reference proteome</keyword>
<name>A0A850T049_9BACT</name>
<dbReference type="Proteomes" id="UP000553343">
    <property type="component" value="Unassembled WGS sequence"/>
</dbReference>
<dbReference type="PROSITE" id="PS50208">
    <property type="entry name" value="CASPASE_P20"/>
    <property type="match status" value="1"/>
</dbReference>
<comment type="caution">
    <text evidence="3">The sequence shown here is derived from an EMBL/GenBank/DDBJ whole genome shotgun (WGS) entry which is preliminary data.</text>
</comment>
<accession>A0A850T049</accession>
<dbReference type="Pfam" id="PF03781">
    <property type="entry name" value="FGE-sulfatase"/>
    <property type="match status" value="1"/>
</dbReference>
<dbReference type="Pfam" id="PF00656">
    <property type="entry name" value="Peptidase_C14"/>
    <property type="match status" value="1"/>
</dbReference>
<dbReference type="InterPro" id="IPR001309">
    <property type="entry name" value="Pept_C14_p20"/>
</dbReference>
<evidence type="ECO:0000313" key="4">
    <source>
        <dbReference type="Proteomes" id="UP000553343"/>
    </source>
</evidence>
<sequence length="596" mass="66182">MKDGSQVLLYKESYALVIGVSRYTRGWSDLPGVKEDIRDVKVVLEDHGFHVTTLPDPNLAELEQGIKNFITTRGMGTDNRLLIYFAGHGHTVAPKYGGAKLGYLVPRGAPNPYEDLRGFKSKALSFKRIEEYALSIDAKHAVFIFDACFSGSLLSMVRAVPEEINNKTAKPVRQFFTSGNEKEKVPDKSIFKAQFVAALNGEGDLNRDGYVTGTELGSFLQKNVARYSRETQHPQYGTIRNPYLDKGDFVFILPETNGSGRISGGSTNNPSTPAWTAGGPDPEYELWKRVEKSTDPEDFKFFLSEYPKGKYGSTARYMIRKLAKNSAPSQGAATISSTNNNKPVRPRLPSPGDTWTEPVTGMVFVWVPGDCFQMGDTFGDGASDEKPVHQVCLDGFWMGKTEVTQGQWKKIMGNNPSRFKSGDSYPVETVSWHDAKKFISKLNTKSGQEFKLPSEAQWEYAARDGGKKVRFGTGKNIISSDEANFDARAEYKKSYSRSGQYREQTTDVGSFAPNGLGLYDMSGNVYEWCEDVYDENAYAKHAPKNPLVSSGSSSRVLRGGGWGYDPRFVRAAYRYRGDPGSANSYLGFRVCAPRVR</sequence>
<dbReference type="InterPro" id="IPR029030">
    <property type="entry name" value="Caspase-like_dom_sf"/>
</dbReference>
<dbReference type="PANTHER" id="PTHR23150">
    <property type="entry name" value="SULFATASE MODIFYING FACTOR 1, 2"/>
    <property type="match status" value="1"/>
</dbReference>
<dbReference type="AlphaFoldDB" id="A0A850T049"/>
<dbReference type="GO" id="GO:0004197">
    <property type="term" value="F:cysteine-type endopeptidase activity"/>
    <property type="evidence" value="ECO:0007669"/>
    <property type="project" value="InterPro"/>
</dbReference>
<feature type="region of interest" description="Disordered" evidence="1">
    <location>
        <begin position="329"/>
        <end position="353"/>
    </location>
</feature>
<dbReference type="InterPro" id="IPR016187">
    <property type="entry name" value="CTDL_fold"/>
</dbReference>
<protein>
    <submittedName>
        <fullName evidence="3">SUMF1/EgtB/PvdO family nonheme iron enzyme</fullName>
    </submittedName>
</protein>
<dbReference type="GO" id="GO:0006508">
    <property type="term" value="P:proteolysis"/>
    <property type="evidence" value="ECO:0007669"/>
    <property type="project" value="InterPro"/>
</dbReference>
<dbReference type="Gene3D" id="3.90.1580.10">
    <property type="entry name" value="paralog of FGE (formylglycine-generating enzyme)"/>
    <property type="match status" value="1"/>
</dbReference>
<dbReference type="InterPro" id="IPR042095">
    <property type="entry name" value="SUMF_sf"/>
</dbReference>